<dbReference type="FunFam" id="2.130.10.10:FF:000106">
    <property type="entry name" value="WD repeat domain 24"/>
    <property type="match status" value="1"/>
</dbReference>
<dbReference type="PANTHER" id="PTHR46200:SF1">
    <property type="entry name" value="GATOR COMPLEX PROTEIN WDR24"/>
    <property type="match status" value="1"/>
</dbReference>
<evidence type="ECO:0000256" key="20">
    <source>
        <dbReference type="SAM" id="Phobius"/>
    </source>
</evidence>
<dbReference type="PANTHER" id="PTHR46200">
    <property type="entry name" value="GATOR COMPLEX PROTEIN WDR24"/>
    <property type="match status" value="1"/>
</dbReference>
<evidence type="ECO:0000256" key="10">
    <source>
        <dbReference type="ARBA" id="ARBA00022771"/>
    </source>
</evidence>
<evidence type="ECO:0000256" key="1">
    <source>
        <dbReference type="ARBA" id="ARBA00000900"/>
    </source>
</evidence>
<evidence type="ECO:0000313" key="21">
    <source>
        <dbReference type="Ensembl" id="ENSEBUP00000025726.1"/>
    </source>
</evidence>
<keyword evidence="7" id="KW-0808">Transferase</keyword>
<feature type="region of interest" description="Disordered" evidence="19">
    <location>
        <begin position="663"/>
        <end position="689"/>
    </location>
</feature>
<evidence type="ECO:0000256" key="18">
    <source>
        <dbReference type="PROSITE-ProRule" id="PRU00221"/>
    </source>
</evidence>
<evidence type="ECO:0000256" key="8">
    <source>
        <dbReference type="ARBA" id="ARBA00022723"/>
    </source>
</evidence>
<keyword evidence="13" id="KW-0072">Autophagy</keyword>
<comment type="subcellular location">
    <subcellularLocation>
        <location evidence="2">Lysosome membrane</location>
    </subcellularLocation>
</comment>
<dbReference type="GO" id="GO:0006914">
    <property type="term" value="P:autophagy"/>
    <property type="evidence" value="ECO:0007669"/>
    <property type="project" value="UniProtKB-KW"/>
</dbReference>
<comment type="pathway">
    <text evidence="3">Protein modification; protein ubiquitination.</text>
</comment>
<dbReference type="PROSITE" id="PS50294">
    <property type="entry name" value="WD_REPEATS_REGION"/>
    <property type="match status" value="1"/>
</dbReference>
<dbReference type="GO" id="GO:0034198">
    <property type="term" value="P:cellular response to amino acid starvation"/>
    <property type="evidence" value="ECO:0007669"/>
    <property type="project" value="TreeGrafter"/>
</dbReference>
<sequence>MHSKGSMIFSWWIDFDVHRHAKLLCFPIVSGRSPAFIFSYFFFIYLYFSLQMLSNSSVIFPGVLESMSVDLQNFSFLRHLEDMAARVVQTFSGWRTMSCELDGAASAVAVSRDGSQVVVAGRNILKVFAIEEEAFVEKVNLRVGRRTSVNYSCSDVAWHQLDDNLLATAATNGAVVTWNLSRSSRNKQELLFAEHKRTVNKVCFHQAELHTLLSGSQDGSMKCFDLRRKDSVCTFNGQSESVRDVQFSPRDYFAFAASFENGNVQLWDLRRSDRCERMFTAHNGPVFSCDWHPEDRGWLATGGRDKMVKVWDMASARPRELFCVQTIASVARVKWRPERRYHLATCSMMVDHTINVWDVRRPFIPFAAFEEHRDVTTGIAWRLPHDPHLLLSGAKDCTLFQHIFKDAKRPADRANPEALCFGPRGDVAFAAKEGLSANDPARRALPGDRRNPFFFIRKAPEPYDASLTQQHSGSVCSVLNVFQRCDAKEKLNPLENESESFVELAQRYCLAGRPFAELCDHNARIAMELCRHQVAQTWLILKLLYAGGDASPSPALLPNGGIFCGKDGSSGLGGDGMSERGKSEGHGDGGLEEPNEETEGSDVENLTASVGLYAAAAGLYSGNGEEERLELLDQDTTTSDFPEFSLPPEAFALRHEIVDGPAGLEHLQTNGPDGPGSGDEDGTDEGMRSACQGKVGGSTAGLGITAAESVSLISVSQPLFGQTLPPEVFAPAVIAMLEFYAERGDVQSTVSTLIVLGEKASGGVDTLVQEHWYLSYLELLQRFRLWDVATQVIRLSTCAAISALNHDSTSLNLNCSSCRRALGAKGWLCDRCRRCASVCAVCHHAVKGLFVWCQGCSHGGHLKHMHDWLSASPHCPTGCGHLCEYT</sequence>
<dbReference type="Gene3D" id="2.130.10.10">
    <property type="entry name" value="YVTN repeat-like/Quinoprotein amine dehydrogenase"/>
    <property type="match status" value="1"/>
</dbReference>
<dbReference type="OMA" id="EPMWLIS"/>
<organism evidence="21 22">
    <name type="scientific">Eptatretus burgeri</name>
    <name type="common">Inshore hagfish</name>
    <dbReference type="NCBI Taxonomy" id="7764"/>
    <lineage>
        <taxon>Eukaryota</taxon>
        <taxon>Metazoa</taxon>
        <taxon>Chordata</taxon>
        <taxon>Craniata</taxon>
        <taxon>Vertebrata</taxon>
        <taxon>Cyclostomata</taxon>
        <taxon>Myxini</taxon>
        <taxon>Myxiniformes</taxon>
        <taxon>Myxinidae</taxon>
        <taxon>Eptatretinae</taxon>
        <taxon>Eptatretus</taxon>
    </lineage>
</organism>
<dbReference type="GO" id="GO:0061700">
    <property type="term" value="C:GATOR2 complex"/>
    <property type="evidence" value="ECO:0007669"/>
    <property type="project" value="TreeGrafter"/>
</dbReference>
<comment type="similarity">
    <text evidence="4">Belongs to the WD repeat WDR24 family.</text>
</comment>
<feature type="repeat" description="WD" evidence="18">
    <location>
        <begin position="235"/>
        <end position="277"/>
    </location>
</feature>
<evidence type="ECO:0000256" key="16">
    <source>
        <dbReference type="ARBA" id="ARBA00040269"/>
    </source>
</evidence>
<dbReference type="Proteomes" id="UP000694388">
    <property type="component" value="Unplaced"/>
</dbReference>
<comment type="function">
    <text evidence="17">Catalytic component of the GATOR2 complex, a multiprotein complex that acts as an activator of the amino acid-sensing branch of the mTORC1 signaling pathway. The GATOR2 complex indirectly activates mTORC1 through the inhibition of the GATOR1 subcomplex. GATOR2 probably acts as an E3 ubiquitin-protein ligase toward GATOR1. In the presence of abundant amino acids, the GATOR2 complex mediates ubiquitination of the NPRL2 core component of the GATOR1 complex, leading to GATOR1 inactivation. In the absence of amino acids, GATOR2 is inhibited, activating the GATOR1 complex. In addition to its role in regulation of the mTORC1 complex, promotes the acidification of lysosomes and facilitates autophagic flux. Within the GATOR2 complex, WDR24 constitutes the catalytic subunit that mediates 'Lys-6'-linked ubiquitination of NPRL2.</text>
</comment>
<dbReference type="GO" id="GO:0005829">
    <property type="term" value="C:cytosol"/>
    <property type="evidence" value="ECO:0007669"/>
    <property type="project" value="TreeGrafter"/>
</dbReference>
<dbReference type="PROSITE" id="PS50082">
    <property type="entry name" value="WD_REPEATS_2"/>
    <property type="match status" value="2"/>
</dbReference>
<evidence type="ECO:0000256" key="12">
    <source>
        <dbReference type="ARBA" id="ARBA00022833"/>
    </source>
</evidence>
<keyword evidence="12" id="KW-0862">Zinc</keyword>
<evidence type="ECO:0000256" key="4">
    <source>
        <dbReference type="ARBA" id="ARBA00008134"/>
    </source>
</evidence>
<keyword evidence="22" id="KW-1185">Reference proteome</keyword>
<dbReference type="GO" id="GO:1904263">
    <property type="term" value="P:positive regulation of TORC1 signaling"/>
    <property type="evidence" value="ECO:0007669"/>
    <property type="project" value="TreeGrafter"/>
</dbReference>
<evidence type="ECO:0000256" key="15">
    <source>
        <dbReference type="ARBA" id="ARBA00023228"/>
    </source>
</evidence>
<dbReference type="InterPro" id="IPR019775">
    <property type="entry name" value="WD40_repeat_CS"/>
</dbReference>
<dbReference type="GO" id="GO:0061630">
    <property type="term" value="F:ubiquitin protein ligase activity"/>
    <property type="evidence" value="ECO:0007669"/>
    <property type="project" value="UniProtKB-EC"/>
</dbReference>
<dbReference type="GeneTree" id="ENSGT00940000159396"/>
<keyword evidence="8" id="KW-0479">Metal-binding</keyword>
<evidence type="ECO:0000256" key="7">
    <source>
        <dbReference type="ARBA" id="ARBA00022679"/>
    </source>
</evidence>
<reference evidence="21" key="2">
    <citation type="submission" date="2025-09" db="UniProtKB">
        <authorList>
            <consortium name="Ensembl"/>
        </authorList>
    </citation>
    <scope>IDENTIFICATION</scope>
</reference>
<dbReference type="Pfam" id="PF00400">
    <property type="entry name" value="WD40"/>
    <property type="match status" value="3"/>
</dbReference>
<protein>
    <recommendedName>
        <fullName evidence="16">GATOR2 complex protein WDR24</fullName>
        <ecNumber evidence="5">2.3.2.27</ecNumber>
    </recommendedName>
</protein>
<keyword evidence="20" id="KW-1133">Transmembrane helix</keyword>
<evidence type="ECO:0000256" key="2">
    <source>
        <dbReference type="ARBA" id="ARBA00004656"/>
    </source>
</evidence>
<evidence type="ECO:0000256" key="13">
    <source>
        <dbReference type="ARBA" id="ARBA00023006"/>
    </source>
</evidence>
<dbReference type="CDD" id="cd16693">
    <property type="entry name" value="mRING-H2-C3H3C2_WDR24"/>
    <property type="match status" value="1"/>
</dbReference>
<accession>A0A8C4R766</accession>
<name>A0A8C4R766_EPTBU</name>
<dbReference type="PROSITE" id="PS00678">
    <property type="entry name" value="WD_REPEATS_1"/>
    <property type="match status" value="1"/>
</dbReference>
<evidence type="ECO:0000256" key="17">
    <source>
        <dbReference type="ARBA" id="ARBA00046230"/>
    </source>
</evidence>
<evidence type="ECO:0000256" key="19">
    <source>
        <dbReference type="SAM" id="MobiDB-lite"/>
    </source>
</evidence>
<feature type="region of interest" description="Disordered" evidence="19">
    <location>
        <begin position="573"/>
        <end position="603"/>
    </location>
</feature>
<dbReference type="SUPFAM" id="SSF50978">
    <property type="entry name" value="WD40 repeat-like"/>
    <property type="match status" value="1"/>
</dbReference>
<evidence type="ECO:0000256" key="11">
    <source>
        <dbReference type="ARBA" id="ARBA00022786"/>
    </source>
</evidence>
<feature type="compositionally biased region" description="Basic and acidic residues" evidence="19">
    <location>
        <begin position="577"/>
        <end position="589"/>
    </location>
</feature>
<feature type="compositionally biased region" description="Acidic residues" evidence="19">
    <location>
        <begin position="590"/>
        <end position="602"/>
    </location>
</feature>
<feature type="repeat" description="WD" evidence="18">
    <location>
        <begin position="279"/>
        <end position="321"/>
    </location>
</feature>
<dbReference type="AlphaFoldDB" id="A0A8C4R766"/>
<evidence type="ECO:0000256" key="3">
    <source>
        <dbReference type="ARBA" id="ARBA00004906"/>
    </source>
</evidence>
<keyword evidence="20" id="KW-0812">Transmembrane</keyword>
<dbReference type="EC" id="2.3.2.27" evidence="5"/>
<evidence type="ECO:0000256" key="5">
    <source>
        <dbReference type="ARBA" id="ARBA00012483"/>
    </source>
</evidence>
<dbReference type="Ensembl" id="ENSEBUT00000026302.1">
    <property type="protein sequence ID" value="ENSEBUP00000025726.1"/>
    <property type="gene ID" value="ENSEBUG00000015849.1"/>
</dbReference>
<keyword evidence="10" id="KW-0863">Zinc-finger</keyword>
<keyword evidence="14 20" id="KW-0472">Membrane</keyword>
<dbReference type="InterPro" id="IPR037590">
    <property type="entry name" value="WDR24"/>
</dbReference>
<evidence type="ECO:0000256" key="9">
    <source>
        <dbReference type="ARBA" id="ARBA00022737"/>
    </source>
</evidence>
<keyword evidence="9" id="KW-0677">Repeat</keyword>
<feature type="transmembrane region" description="Helical" evidence="20">
    <location>
        <begin position="21"/>
        <end position="48"/>
    </location>
</feature>
<dbReference type="SMART" id="SM00320">
    <property type="entry name" value="WD40"/>
    <property type="match status" value="7"/>
</dbReference>
<evidence type="ECO:0000256" key="6">
    <source>
        <dbReference type="ARBA" id="ARBA00022574"/>
    </source>
</evidence>
<reference evidence="21" key="1">
    <citation type="submission" date="2025-08" db="UniProtKB">
        <authorList>
            <consortium name="Ensembl"/>
        </authorList>
    </citation>
    <scope>IDENTIFICATION</scope>
</reference>
<evidence type="ECO:0000256" key="14">
    <source>
        <dbReference type="ARBA" id="ARBA00023136"/>
    </source>
</evidence>
<keyword evidence="11" id="KW-0833">Ubl conjugation pathway</keyword>
<dbReference type="InterPro" id="IPR015943">
    <property type="entry name" value="WD40/YVTN_repeat-like_dom_sf"/>
</dbReference>
<proteinExistence type="inferred from homology"/>
<dbReference type="GO" id="GO:0016239">
    <property type="term" value="P:positive regulation of macroautophagy"/>
    <property type="evidence" value="ECO:0007669"/>
    <property type="project" value="TreeGrafter"/>
</dbReference>
<keyword evidence="6 18" id="KW-0853">WD repeat</keyword>
<dbReference type="InterPro" id="IPR001680">
    <property type="entry name" value="WD40_rpt"/>
</dbReference>
<dbReference type="GO" id="GO:0005765">
    <property type="term" value="C:lysosomal membrane"/>
    <property type="evidence" value="ECO:0007669"/>
    <property type="project" value="UniProtKB-SubCell"/>
</dbReference>
<comment type="catalytic activity">
    <reaction evidence="1">
        <text>S-ubiquitinyl-[E2 ubiquitin-conjugating enzyme]-L-cysteine + [acceptor protein]-L-lysine = [E2 ubiquitin-conjugating enzyme]-L-cysteine + N(6)-ubiquitinyl-[acceptor protein]-L-lysine.</text>
        <dbReference type="EC" id="2.3.2.27"/>
    </reaction>
</comment>
<keyword evidence="15" id="KW-0458">Lysosome</keyword>
<evidence type="ECO:0000313" key="22">
    <source>
        <dbReference type="Proteomes" id="UP000694388"/>
    </source>
</evidence>
<dbReference type="GO" id="GO:0008270">
    <property type="term" value="F:zinc ion binding"/>
    <property type="evidence" value="ECO:0007669"/>
    <property type="project" value="UniProtKB-KW"/>
</dbReference>
<dbReference type="InterPro" id="IPR036322">
    <property type="entry name" value="WD40_repeat_dom_sf"/>
</dbReference>